<dbReference type="Proteomes" id="UP000037511">
    <property type="component" value="Unassembled WGS sequence"/>
</dbReference>
<organism evidence="1 2">
    <name type="scientific">Achromobacter spanius</name>
    <dbReference type="NCBI Taxonomy" id="217203"/>
    <lineage>
        <taxon>Bacteria</taxon>
        <taxon>Pseudomonadati</taxon>
        <taxon>Pseudomonadota</taxon>
        <taxon>Betaproteobacteria</taxon>
        <taxon>Burkholderiales</taxon>
        <taxon>Alcaligenaceae</taxon>
        <taxon>Achromobacter</taxon>
    </lineage>
</organism>
<reference evidence="1 2" key="1">
    <citation type="submission" date="2015-07" db="EMBL/GenBank/DDBJ databases">
        <title>Draft genome of Achromobacter spanius.</title>
        <authorList>
            <person name="Wang X."/>
        </authorList>
    </citation>
    <scope>NUCLEOTIDE SEQUENCE [LARGE SCALE GENOMIC DNA]</scope>
    <source>
        <strain evidence="1 2">CGMCC9173</strain>
    </source>
</reference>
<comment type="caution">
    <text evidence="1">The sequence shown here is derived from an EMBL/GenBank/DDBJ whole genome shotgun (WGS) entry which is preliminary data.</text>
</comment>
<protein>
    <submittedName>
        <fullName evidence="1">Uncharacterized protein</fullName>
    </submittedName>
</protein>
<dbReference type="EMBL" id="LGVG01000008">
    <property type="protein sequence ID" value="KNE28149.1"/>
    <property type="molecule type" value="Genomic_DNA"/>
</dbReference>
<evidence type="ECO:0000313" key="1">
    <source>
        <dbReference type="EMBL" id="KNE28149.1"/>
    </source>
</evidence>
<name>A0AAW3I674_9BURK</name>
<proteinExistence type="predicted"/>
<gene>
    <name evidence="1" type="ORF">AFM18_08230</name>
</gene>
<accession>A0AAW3I674</accession>
<dbReference type="AlphaFoldDB" id="A0AAW3I674"/>
<sequence>MGNRPRFTFDPPDQIYAAKRAEVARAIEADLLAHHTAVTEAFEQEFPDPDAQMLAFIVGDADRPEKILELAASGIFGPGCRYQMAKAIERLSKDTALEYVRGYWPSWSPA</sequence>
<dbReference type="RefSeq" id="WP_050446310.1">
    <property type="nucleotide sequence ID" value="NZ_LGVG01000008.1"/>
</dbReference>
<evidence type="ECO:0000313" key="2">
    <source>
        <dbReference type="Proteomes" id="UP000037511"/>
    </source>
</evidence>